<dbReference type="RefSeq" id="WP_012109646.1">
    <property type="nucleotide sequence ID" value="NC_009719.1"/>
</dbReference>
<dbReference type="SUPFAM" id="SSF54593">
    <property type="entry name" value="Glyoxalase/Bleomycin resistance protein/Dihydroxybiphenyl dioxygenase"/>
    <property type="match status" value="1"/>
</dbReference>
<feature type="domain" description="VOC" evidence="2">
    <location>
        <begin position="168"/>
        <end position="288"/>
    </location>
</feature>
<dbReference type="AlphaFoldDB" id="A7HR63"/>
<reference evidence="3 4" key="1">
    <citation type="journal article" date="2011" name="Stand. Genomic Sci.">
        <title>Complete genome sequence of Parvibaculum lavamentivorans type strain (DS-1(T)).</title>
        <authorList>
            <person name="Schleheck D."/>
            <person name="Weiss M."/>
            <person name="Pitluck S."/>
            <person name="Bruce D."/>
            <person name="Land M.L."/>
            <person name="Han S."/>
            <person name="Saunders E."/>
            <person name="Tapia R."/>
            <person name="Detter C."/>
            <person name="Brettin T."/>
            <person name="Han J."/>
            <person name="Woyke T."/>
            <person name="Goodwin L."/>
            <person name="Pennacchio L."/>
            <person name="Nolan M."/>
            <person name="Cook A.M."/>
            <person name="Kjelleberg S."/>
            <person name="Thomas T."/>
        </authorList>
    </citation>
    <scope>NUCLEOTIDE SEQUENCE [LARGE SCALE GENOMIC DNA]</scope>
    <source>
        <strain evidence="4">DS-1 / DSM 13023 / NCIMB 13966</strain>
    </source>
</reference>
<dbReference type="GO" id="GO:0051213">
    <property type="term" value="F:dioxygenase activity"/>
    <property type="evidence" value="ECO:0007669"/>
    <property type="project" value="UniProtKB-KW"/>
</dbReference>
<keyword evidence="4" id="KW-1185">Reference proteome</keyword>
<dbReference type="EMBL" id="CP000774">
    <property type="protein sequence ID" value="ABS62396.1"/>
    <property type="molecule type" value="Genomic_DNA"/>
</dbReference>
<dbReference type="PROSITE" id="PS51819">
    <property type="entry name" value="VOC"/>
    <property type="match status" value="2"/>
</dbReference>
<protein>
    <submittedName>
        <fullName evidence="3">Glyoxalase/bleomycin resistance protein/dioxygenase</fullName>
    </submittedName>
</protein>
<dbReference type="PANTHER" id="PTHR43048">
    <property type="entry name" value="METHYLMALONYL-COA EPIMERASE"/>
    <property type="match status" value="1"/>
</dbReference>
<evidence type="ECO:0000313" key="3">
    <source>
        <dbReference type="EMBL" id="ABS62396.1"/>
    </source>
</evidence>
<dbReference type="HOGENOM" id="CLU_085664_0_0_5"/>
<dbReference type="InterPro" id="IPR051785">
    <property type="entry name" value="MMCE/EMCE_epimerase"/>
</dbReference>
<keyword evidence="3" id="KW-0560">Oxidoreductase</keyword>
<dbReference type="GO" id="GO:0004493">
    <property type="term" value="F:methylmalonyl-CoA epimerase activity"/>
    <property type="evidence" value="ECO:0007669"/>
    <property type="project" value="TreeGrafter"/>
</dbReference>
<dbReference type="Proteomes" id="UP000006377">
    <property type="component" value="Chromosome"/>
</dbReference>
<dbReference type="InterPro" id="IPR029068">
    <property type="entry name" value="Glyas_Bleomycin-R_OHBP_Dase"/>
</dbReference>
<keyword evidence="3" id="KW-0223">Dioxygenase</keyword>
<dbReference type="GO" id="GO:0046872">
    <property type="term" value="F:metal ion binding"/>
    <property type="evidence" value="ECO:0007669"/>
    <property type="project" value="UniProtKB-KW"/>
</dbReference>
<dbReference type="PANTHER" id="PTHR43048:SF3">
    <property type="entry name" value="METHYLMALONYL-COA EPIMERASE, MITOCHONDRIAL"/>
    <property type="match status" value="1"/>
</dbReference>
<accession>A7HR63</accession>
<dbReference type="eggNOG" id="COG0346">
    <property type="taxonomic scope" value="Bacteria"/>
</dbReference>
<evidence type="ECO:0000313" key="4">
    <source>
        <dbReference type="Proteomes" id="UP000006377"/>
    </source>
</evidence>
<dbReference type="InterPro" id="IPR025870">
    <property type="entry name" value="Glyoxalase-like_dom"/>
</dbReference>
<evidence type="ECO:0000259" key="2">
    <source>
        <dbReference type="PROSITE" id="PS51819"/>
    </source>
</evidence>
<sequence>MTEVTSVDHIIIAVRDLGEAEKNYTAIFGREPSWKGVHPGVGTGNVLYRLANTYVELYAPVAEGANADALKKRLDEVGEGLYGIVLGVEDAAAATEAFNARGLKSGAPVDGSGRDEITGAVRKWRTIAMPAEEVRGLFMLGIQHLSPEDALPPAPLSAGVSEAEAVPGCDHVVIMTPDAEACKTLFGEKLGIRLALDQTKPEWGVRQLFFRAGGLTIEVVEALDKSKAPKTERFWGLAWKAENVGAAAARLAKAGLDISEVRVGRKEGTEVCTIRKATNGVPTLLVGNA</sequence>
<evidence type="ECO:0000256" key="1">
    <source>
        <dbReference type="ARBA" id="ARBA00022723"/>
    </source>
</evidence>
<gene>
    <name evidence="3" type="ordered locus">Plav_0773</name>
</gene>
<feature type="domain" description="VOC" evidence="2">
    <location>
        <begin position="6"/>
        <end position="140"/>
    </location>
</feature>
<dbReference type="STRING" id="402881.Plav_0773"/>
<dbReference type="KEGG" id="pla:Plav_0773"/>
<dbReference type="Pfam" id="PF13468">
    <property type="entry name" value="Glyoxalase_3"/>
    <property type="match status" value="1"/>
</dbReference>
<dbReference type="Pfam" id="PF13669">
    <property type="entry name" value="Glyoxalase_4"/>
    <property type="match status" value="1"/>
</dbReference>
<dbReference type="InterPro" id="IPR037523">
    <property type="entry name" value="VOC_core"/>
</dbReference>
<dbReference type="GO" id="GO:0046491">
    <property type="term" value="P:L-methylmalonyl-CoA metabolic process"/>
    <property type="evidence" value="ECO:0007669"/>
    <property type="project" value="TreeGrafter"/>
</dbReference>
<proteinExistence type="predicted"/>
<keyword evidence="1" id="KW-0479">Metal-binding</keyword>
<dbReference type="Gene3D" id="3.10.180.10">
    <property type="entry name" value="2,3-Dihydroxybiphenyl 1,2-Dioxygenase, domain 1"/>
    <property type="match status" value="2"/>
</dbReference>
<organism evidence="3 4">
    <name type="scientific">Parvibaculum lavamentivorans (strain DS-1 / DSM 13023 / NCIMB 13966)</name>
    <dbReference type="NCBI Taxonomy" id="402881"/>
    <lineage>
        <taxon>Bacteria</taxon>
        <taxon>Pseudomonadati</taxon>
        <taxon>Pseudomonadota</taxon>
        <taxon>Alphaproteobacteria</taxon>
        <taxon>Hyphomicrobiales</taxon>
        <taxon>Parvibaculaceae</taxon>
        <taxon>Parvibaculum</taxon>
    </lineage>
</organism>
<name>A7HR63_PARL1</name>